<keyword evidence="2" id="KW-0227">DNA damage</keyword>
<dbReference type="SMART" id="SM00987">
    <property type="entry name" value="UreE_C"/>
    <property type="match status" value="1"/>
</dbReference>
<evidence type="ECO:0000256" key="2">
    <source>
        <dbReference type="ARBA" id="ARBA00022763"/>
    </source>
</evidence>
<keyword evidence="4" id="KW-0234">DNA repair</keyword>
<dbReference type="HAMAP" id="MF_00148">
    <property type="entry name" value="UDG"/>
    <property type="match status" value="1"/>
</dbReference>
<comment type="similarity">
    <text evidence="1">Belongs to the uracil-DNA glycosylase (UDG) superfamily. UNG family.</text>
</comment>
<dbReference type="SMART" id="SM00986">
    <property type="entry name" value="UDG"/>
    <property type="match status" value="1"/>
</dbReference>
<feature type="domain" description="Uracil-DNA glycosylase-like" evidence="5">
    <location>
        <begin position="56"/>
        <end position="220"/>
    </location>
</feature>
<keyword evidence="3" id="KW-0378">Hydrolase</keyword>
<evidence type="ECO:0000256" key="4">
    <source>
        <dbReference type="ARBA" id="ARBA00023204"/>
    </source>
</evidence>
<evidence type="ECO:0000256" key="1">
    <source>
        <dbReference type="ARBA" id="ARBA00008184"/>
    </source>
</evidence>
<evidence type="ECO:0000259" key="5">
    <source>
        <dbReference type="SMART" id="SM00986"/>
    </source>
</evidence>
<dbReference type="EMBL" id="LAZR01022902">
    <property type="protein sequence ID" value="KKL80276.1"/>
    <property type="molecule type" value="Genomic_DNA"/>
</dbReference>
<dbReference type="InterPro" id="IPR018085">
    <property type="entry name" value="Ura-DNA_Glyclase_AS"/>
</dbReference>
<comment type="caution">
    <text evidence="6">The sequence shown here is derived from an EMBL/GenBank/DDBJ whole genome shotgun (WGS) entry which is preliminary data.</text>
</comment>
<dbReference type="GO" id="GO:0005634">
    <property type="term" value="C:nucleus"/>
    <property type="evidence" value="ECO:0007669"/>
    <property type="project" value="TreeGrafter"/>
</dbReference>
<dbReference type="InterPro" id="IPR002043">
    <property type="entry name" value="UDG_fam1"/>
</dbReference>
<gene>
    <name evidence="6" type="ORF">LCGC14_2006390</name>
</gene>
<evidence type="ECO:0000256" key="3">
    <source>
        <dbReference type="ARBA" id="ARBA00022801"/>
    </source>
</evidence>
<evidence type="ECO:0000313" key="6">
    <source>
        <dbReference type="EMBL" id="KKL80276.1"/>
    </source>
</evidence>
<dbReference type="InterPro" id="IPR036895">
    <property type="entry name" value="Uracil-DNA_glycosylase-like_sf"/>
</dbReference>
<dbReference type="SUPFAM" id="SSF52141">
    <property type="entry name" value="Uracil-DNA glycosylase-like"/>
    <property type="match status" value="1"/>
</dbReference>
<reference evidence="6" key="1">
    <citation type="journal article" date="2015" name="Nature">
        <title>Complex archaea that bridge the gap between prokaryotes and eukaryotes.</title>
        <authorList>
            <person name="Spang A."/>
            <person name="Saw J.H."/>
            <person name="Jorgensen S.L."/>
            <person name="Zaremba-Niedzwiedzka K."/>
            <person name="Martijn J."/>
            <person name="Lind A.E."/>
            <person name="van Eijk R."/>
            <person name="Schleper C."/>
            <person name="Guy L."/>
            <person name="Ettema T.J."/>
        </authorList>
    </citation>
    <scope>NUCLEOTIDE SEQUENCE</scope>
</reference>
<dbReference type="InterPro" id="IPR005122">
    <property type="entry name" value="Uracil-DNA_glycosylase-like"/>
</dbReference>
<protein>
    <recommendedName>
        <fullName evidence="5">Uracil-DNA glycosylase-like domain-containing protein</fullName>
    </recommendedName>
</protein>
<sequence length="232" mass="27050">MLTKQQIVPVLGESWAELLWEEFNEPYMGRLQRAVKKDRKMFTIWPKKEDVFRAFRETPYDKLKVVIIGQDPYFNPNLAMGLSFSVPNDTWDKDVPPSLKNILKEVEDDVGFFDPSPEIDLTRWAKQGVLLLNRSLTVRERIPSSHSHLGWHIFTEKVVKTISKGSRFVVFLLWGSNARELDTSIDLFDHVTLKASHPSPRSAHVSFFGCRHFSRCNKWLAEEYGKDEIIKW</sequence>
<dbReference type="PANTHER" id="PTHR11264">
    <property type="entry name" value="URACIL-DNA GLYCOSYLASE"/>
    <property type="match status" value="1"/>
</dbReference>
<dbReference type="GO" id="GO:0005739">
    <property type="term" value="C:mitochondrion"/>
    <property type="evidence" value="ECO:0007669"/>
    <property type="project" value="TreeGrafter"/>
</dbReference>
<organism evidence="6">
    <name type="scientific">marine sediment metagenome</name>
    <dbReference type="NCBI Taxonomy" id="412755"/>
    <lineage>
        <taxon>unclassified sequences</taxon>
        <taxon>metagenomes</taxon>
        <taxon>ecological metagenomes</taxon>
    </lineage>
</organism>
<dbReference type="GO" id="GO:0004844">
    <property type="term" value="F:uracil DNA N-glycosylase activity"/>
    <property type="evidence" value="ECO:0007669"/>
    <property type="project" value="InterPro"/>
</dbReference>
<dbReference type="NCBIfam" id="NF003592">
    <property type="entry name" value="PRK05254.1-5"/>
    <property type="match status" value="1"/>
</dbReference>
<dbReference type="AlphaFoldDB" id="A0A0F9FPC3"/>
<dbReference type="GO" id="GO:0097510">
    <property type="term" value="P:base-excision repair, AP site formation via deaminated base removal"/>
    <property type="evidence" value="ECO:0007669"/>
    <property type="project" value="TreeGrafter"/>
</dbReference>
<dbReference type="NCBIfam" id="NF003589">
    <property type="entry name" value="PRK05254.1-2"/>
    <property type="match status" value="1"/>
</dbReference>
<dbReference type="Pfam" id="PF03167">
    <property type="entry name" value="UDG"/>
    <property type="match status" value="1"/>
</dbReference>
<dbReference type="NCBIfam" id="NF003588">
    <property type="entry name" value="PRK05254.1-1"/>
    <property type="match status" value="1"/>
</dbReference>
<name>A0A0F9FPC3_9ZZZZ</name>
<dbReference type="PANTHER" id="PTHR11264:SF0">
    <property type="entry name" value="URACIL-DNA GLYCOSYLASE"/>
    <property type="match status" value="1"/>
</dbReference>
<dbReference type="CDD" id="cd10027">
    <property type="entry name" value="UDG-F1-like"/>
    <property type="match status" value="1"/>
</dbReference>
<dbReference type="NCBIfam" id="TIGR00628">
    <property type="entry name" value="ung"/>
    <property type="match status" value="1"/>
</dbReference>
<proteinExistence type="inferred from homology"/>
<dbReference type="PROSITE" id="PS00130">
    <property type="entry name" value="U_DNA_GLYCOSYLASE"/>
    <property type="match status" value="1"/>
</dbReference>
<dbReference type="Gene3D" id="3.40.470.10">
    <property type="entry name" value="Uracil-DNA glycosylase-like domain"/>
    <property type="match status" value="1"/>
</dbReference>
<accession>A0A0F9FPC3</accession>